<dbReference type="Proteomes" id="UP000593571">
    <property type="component" value="Unassembled WGS sequence"/>
</dbReference>
<name>A0A7J8BSF2_ROUAE</name>
<accession>A0A7J8BSF2</accession>
<sequence>MLHRCLPLLPSEGLISRLQGRVVRIEVANPRGPQRTRGPAPCCVSPSMYISHAPSPRAHVTLPASLPFLSPDSLGLVVHSDPRAFPGGLFPAFVFFKFTHQPFRSQQHLAGPCPPSAQRPSVLPPADLSFWPVPRGDLRVFPGRASGGGQ</sequence>
<reference evidence="1 2" key="1">
    <citation type="journal article" date="2020" name="Nature">
        <title>Six reference-quality genomes reveal evolution of bat adaptations.</title>
        <authorList>
            <person name="Jebb D."/>
            <person name="Huang Z."/>
            <person name="Pippel M."/>
            <person name="Hughes G.M."/>
            <person name="Lavrichenko K."/>
            <person name="Devanna P."/>
            <person name="Winkler S."/>
            <person name="Jermiin L.S."/>
            <person name="Skirmuntt E.C."/>
            <person name="Katzourakis A."/>
            <person name="Burkitt-Gray L."/>
            <person name="Ray D.A."/>
            <person name="Sullivan K.A.M."/>
            <person name="Roscito J.G."/>
            <person name="Kirilenko B.M."/>
            <person name="Davalos L.M."/>
            <person name="Corthals A.P."/>
            <person name="Power M.L."/>
            <person name="Jones G."/>
            <person name="Ransome R.D."/>
            <person name="Dechmann D.K.N."/>
            <person name="Locatelli A.G."/>
            <person name="Puechmaille S.J."/>
            <person name="Fedrigo O."/>
            <person name="Jarvis E.D."/>
            <person name="Hiller M."/>
            <person name="Vernes S.C."/>
            <person name="Myers E.W."/>
            <person name="Teeling E.C."/>
        </authorList>
    </citation>
    <scope>NUCLEOTIDE SEQUENCE [LARGE SCALE GENOMIC DNA]</scope>
    <source>
        <strain evidence="1">MRouAeg1</strain>
        <tissue evidence="1">Muscle</tissue>
    </source>
</reference>
<keyword evidence="2" id="KW-1185">Reference proteome</keyword>
<gene>
    <name evidence="1" type="ORF">HJG63_009633</name>
</gene>
<protein>
    <submittedName>
        <fullName evidence="1">Uncharacterized protein</fullName>
    </submittedName>
</protein>
<comment type="caution">
    <text evidence="1">The sequence shown here is derived from an EMBL/GenBank/DDBJ whole genome shotgun (WGS) entry which is preliminary data.</text>
</comment>
<evidence type="ECO:0000313" key="2">
    <source>
        <dbReference type="Proteomes" id="UP000593571"/>
    </source>
</evidence>
<evidence type="ECO:0000313" key="1">
    <source>
        <dbReference type="EMBL" id="KAF6401582.1"/>
    </source>
</evidence>
<dbReference type="AlphaFoldDB" id="A0A7J8BSF2"/>
<organism evidence="1 2">
    <name type="scientific">Rousettus aegyptiacus</name>
    <name type="common">Egyptian fruit bat</name>
    <name type="synonym">Pteropus aegyptiacus</name>
    <dbReference type="NCBI Taxonomy" id="9407"/>
    <lineage>
        <taxon>Eukaryota</taxon>
        <taxon>Metazoa</taxon>
        <taxon>Chordata</taxon>
        <taxon>Craniata</taxon>
        <taxon>Vertebrata</taxon>
        <taxon>Euteleostomi</taxon>
        <taxon>Mammalia</taxon>
        <taxon>Eutheria</taxon>
        <taxon>Laurasiatheria</taxon>
        <taxon>Chiroptera</taxon>
        <taxon>Yinpterochiroptera</taxon>
        <taxon>Pteropodoidea</taxon>
        <taxon>Pteropodidae</taxon>
        <taxon>Rousettinae</taxon>
        <taxon>Rousettus</taxon>
    </lineage>
</organism>
<proteinExistence type="predicted"/>
<dbReference type="EMBL" id="JACASE010000016">
    <property type="protein sequence ID" value="KAF6401582.1"/>
    <property type="molecule type" value="Genomic_DNA"/>
</dbReference>